<proteinExistence type="predicted"/>
<gene>
    <name evidence="1" type="ORF">S01H1_22403</name>
</gene>
<sequence length="108" mass="12229">MNSERAKELQARRRITTKAQDEIARDVLKDEGIAWDDATEGMRQLALLFAKSKNVKTYELILQQIGVLKAKPKPGEEVTEIRHELSLTADNVQDLKRSLSDLEGILRA</sequence>
<organism evidence="1">
    <name type="scientific">marine sediment metagenome</name>
    <dbReference type="NCBI Taxonomy" id="412755"/>
    <lineage>
        <taxon>unclassified sequences</taxon>
        <taxon>metagenomes</taxon>
        <taxon>ecological metagenomes</taxon>
    </lineage>
</organism>
<accession>X0TKA8</accession>
<dbReference type="AlphaFoldDB" id="X0TKA8"/>
<reference evidence="1" key="1">
    <citation type="journal article" date="2014" name="Front. Microbiol.">
        <title>High frequency of phylogenetically diverse reductive dehalogenase-homologous genes in deep subseafloor sedimentary metagenomes.</title>
        <authorList>
            <person name="Kawai M."/>
            <person name="Futagami T."/>
            <person name="Toyoda A."/>
            <person name="Takaki Y."/>
            <person name="Nishi S."/>
            <person name="Hori S."/>
            <person name="Arai W."/>
            <person name="Tsubouchi T."/>
            <person name="Morono Y."/>
            <person name="Uchiyama I."/>
            <person name="Ito T."/>
            <person name="Fujiyama A."/>
            <person name="Inagaki F."/>
            <person name="Takami H."/>
        </authorList>
    </citation>
    <scope>NUCLEOTIDE SEQUENCE</scope>
    <source>
        <strain evidence="1">Expedition CK06-06</strain>
    </source>
</reference>
<name>X0TKA8_9ZZZZ</name>
<protein>
    <submittedName>
        <fullName evidence="1">Uncharacterized protein</fullName>
    </submittedName>
</protein>
<comment type="caution">
    <text evidence="1">The sequence shown here is derived from an EMBL/GenBank/DDBJ whole genome shotgun (WGS) entry which is preliminary data.</text>
</comment>
<evidence type="ECO:0000313" key="1">
    <source>
        <dbReference type="EMBL" id="GAF88562.1"/>
    </source>
</evidence>
<dbReference type="EMBL" id="BARS01012637">
    <property type="protein sequence ID" value="GAF88562.1"/>
    <property type="molecule type" value="Genomic_DNA"/>
</dbReference>